<dbReference type="PROSITE" id="PS50995">
    <property type="entry name" value="HTH_MARR_2"/>
    <property type="match status" value="1"/>
</dbReference>
<evidence type="ECO:0000313" key="4">
    <source>
        <dbReference type="EMBL" id="EST90828.1"/>
    </source>
</evidence>
<dbReference type="STRING" id="1408226.T233_00099"/>
<organism evidence="4 5">
    <name type="scientific">Vagococcus lutrae LBD1</name>
    <dbReference type="NCBI Taxonomy" id="1408226"/>
    <lineage>
        <taxon>Bacteria</taxon>
        <taxon>Bacillati</taxon>
        <taxon>Bacillota</taxon>
        <taxon>Bacilli</taxon>
        <taxon>Lactobacillales</taxon>
        <taxon>Enterococcaceae</taxon>
        <taxon>Vagococcus</taxon>
    </lineage>
</organism>
<dbReference type="PANTHER" id="PTHR33164:SF56">
    <property type="entry name" value="HTH-TYPE TRANSCRIPTIONAL REGULATOR MHQR"/>
    <property type="match status" value="1"/>
</dbReference>
<gene>
    <name evidence="4" type="ORF">T233_00099</name>
</gene>
<dbReference type="Gene3D" id="1.10.10.10">
    <property type="entry name" value="Winged helix-like DNA-binding domain superfamily/Winged helix DNA-binding domain"/>
    <property type="match status" value="1"/>
</dbReference>
<dbReference type="PRINTS" id="PR00598">
    <property type="entry name" value="HTHMARR"/>
</dbReference>
<dbReference type="Proteomes" id="UP000018126">
    <property type="component" value="Unassembled WGS sequence"/>
</dbReference>
<keyword evidence="2" id="KW-0804">Transcription</keyword>
<evidence type="ECO:0000256" key="2">
    <source>
        <dbReference type="ARBA" id="ARBA00023163"/>
    </source>
</evidence>
<dbReference type="SUPFAM" id="SSF46785">
    <property type="entry name" value="Winged helix' DNA-binding domain"/>
    <property type="match status" value="1"/>
</dbReference>
<dbReference type="InterPro" id="IPR000835">
    <property type="entry name" value="HTH_MarR-typ"/>
</dbReference>
<dbReference type="GO" id="GO:0006950">
    <property type="term" value="P:response to stress"/>
    <property type="evidence" value="ECO:0007669"/>
    <property type="project" value="TreeGrafter"/>
</dbReference>
<dbReference type="PATRIC" id="fig|1408226.3.peg.98"/>
<dbReference type="AlphaFoldDB" id="V6QE17"/>
<dbReference type="SMART" id="SM00347">
    <property type="entry name" value="HTH_MARR"/>
    <property type="match status" value="1"/>
</dbReference>
<feature type="domain" description="HTH marR-type" evidence="3">
    <location>
        <begin position="7"/>
        <end position="139"/>
    </location>
</feature>
<proteinExistence type="predicted"/>
<dbReference type="GO" id="GO:0003700">
    <property type="term" value="F:DNA-binding transcription factor activity"/>
    <property type="evidence" value="ECO:0007669"/>
    <property type="project" value="InterPro"/>
</dbReference>
<dbReference type="EMBL" id="AYSH01000001">
    <property type="protein sequence ID" value="EST90828.1"/>
    <property type="molecule type" value="Genomic_DNA"/>
</dbReference>
<dbReference type="PANTHER" id="PTHR33164">
    <property type="entry name" value="TRANSCRIPTIONAL REGULATOR, MARR FAMILY"/>
    <property type="match status" value="1"/>
</dbReference>
<keyword evidence="5" id="KW-1185">Reference proteome</keyword>
<name>V6QE17_9ENTE</name>
<sequence length="140" mass="16167">MKKHELPLNLLIGTMRTSRYLEQQVKQDVKQYGLNMTEFAVLEFLYHKGRQPIQQISEKILIASSSTTYVIDQLGKKGLVNRALCQKDKRVTYAELTEKGTTLMATIFPKHAEKIMELFSVLTESEQETLLEALKKISRY</sequence>
<evidence type="ECO:0000313" key="5">
    <source>
        <dbReference type="Proteomes" id="UP000018126"/>
    </source>
</evidence>
<dbReference type="InterPro" id="IPR036388">
    <property type="entry name" value="WH-like_DNA-bd_sf"/>
</dbReference>
<dbReference type="InterPro" id="IPR039422">
    <property type="entry name" value="MarR/SlyA-like"/>
</dbReference>
<evidence type="ECO:0000259" key="3">
    <source>
        <dbReference type="PROSITE" id="PS50995"/>
    </source>
</evidence>
<comment type="caution">
    <text evidence="4">The sequence shown here is derived from an EMBL/GenBank/DDBJ whole genome shotgun (WGS) entry which is preliminary data.</text>
</comment>
<dbReference type="InterPro" id="IPR036390">
    <property type="entry name" value="WH_DNA-bd_sf"/>
</dbReference>
<evidence type="ECO:0000256" key="1">
    <source>
        <dbReference type="ARBA" id="ARBA00023015"/>
    </source>
</evidence>
<accession>V6QE17</accession>
<dbReference type="Pfam" id="PF01047">
    <property type="entry name" value="MarR"/>
    <property type="match status" value="1"/>
</dbReference>
<reference evidence="4 5" key="1">
    <citation type="journal article" date="2013" name="Genome Announc.">
        <title>High-Quality Draft Genome Sequence of Vagococcus lutrae Strain LBD1, Isolated from the Largemouth Bass Micropterus salmoides.</title>
        <authorList>
            <person name="Lebreton F."/>
            <person name="Valentino M.D."/>
            <person name="Duncan L.B."/>
            <person name="Zeng Q."/>
            <person name="Manson McGuire A."/>
            <person name="Earl A.M."/>
            <person name="Gilmore M.S."/>
        </authorList>
    </citation>
    <scope>NUCLEOTIDE SEQUENCE [LARGE SCALE GENOMIC DNA]</scope>
    <source>
        <strain evidence="4 5">LBD1</strain>
    </source>
</reference>
<dbReference type="RefSeq" id="WP_023605456.1">
    <property type="nucleotide sequence ID" value="NZ_AYSH01000001.1"/>
</dbReference>
<keyword evidence="1" id="KW-0805">Transcription regulation</keyword>
<dbReference type="eggNOG" id="COG1846">
    <property type="taxonomic scope" value="Bacteria"/>
</dbReference>
<protein>
    <recommendedName>
        <fullName evidence="3">HTH marR-type domain-containing protein</fullName>
    </recommendedName>
</protein>